<evidence type="ECO:0000313" key="1">
    <source>
        <dbReference type="EMBL" id="MBI4209937.1"/>
    </source>
</evidence>
<evidence type="ECO:0000313" key="2">
    <source>
        <dbReference type="Proteomes" id="UP000732298"/>
    </source>
</evidence>
<accession>A0A8T3YK26</accession>
<dbReference type="Proteomes" id="UP000732298">
    <property type="component" value="Unassembled WGS sequence"/>
</dbReference>
<reference evidence="1" key="1">
    <citation type="submission" date="2020-07" db="EMBL/GenBank/DDBJ databases">
        <title>Huge and variable diversity of episymbiotic CPR bacteria and DPANN archaea in groundwater ecosystems.</title>
        <authorList>
            <person name="He C.Y."/>
            <person name="Keren R."/>
            <person name="Whittaker M."/>
            <person name="Farag I.F."/>
            <person name="Doudna J."/>
            <person name="Cate J.H.D."/>
            <person name="Banfield J.F."/>
        </authorList>
    </citation>
    <scope>NUCLEOTIDE SEQUENCE</scope>
    <source>
        <strain evidence="1">NC_groundwater_1296_Ag_S-0.2um_52_80</strain>
    </source>
</reference>
<dbReference type="EMBL" id="JACQPB010000002">
    <property type="protein sequence ID" value="MBI4209937.1"/>
    <property type="molecule type" value="Genomic_DNA"/>
</dbReference>
<protein>
    <submittedName>
        <fullName evidence="1">Uncharacterized protein</fullName>
    </submittedName>
</protein>
<name>A0A8T3YK26_9ARCH</name>
<gene>
    <name evidence="1" type="ORF">HY544_00315</name>
</gene>
<dbReference type="AlphaFoldDB" id="A0A8T3YK26"/>
<comment type="caution">
    <text evidence="1">The sequence shown here is derived from an EMBL/GenBank/DDBJ whole genome shotgun (WGS) entry which is preliminary data.</text>
</comment>
<proteinExistence type="predicted"/>
<organism evidence="1 2">
    <name type="scientific">Candidatus Iainarchaeum sp</name>
    <dbReference type="NCBI Taxonomy" id="3101447"/>
    <lineage>
        <taxon>Archaea</taxon>
        <taxon>Candidatus Iainarchaeota</taxon>
        <taxon>Candidatus Iainarchaeia</taxon>
        <taxon>Candidatus Iainarchaeales</taxon>
        <taxon>Candidatus Iainarchaeaceae</taxon>
        <taxon>Candidatus Iainarchaeum</taxon>
    </lineage>
</organism>
<sequence length="228" mass="25727">MKKGKARMEFEERHDRLLKPVIAPIMAKYGSNSILIRQRIANASAVVAELTRGWTKNMLNRPIGKIIAIALRAKKIRRVAEIGASRIPLFGPFESALGEAGAETTFIQRRVTDLPSATGKFDLIISQGVYTSGGYDRQGMQRQEIVRKSTEEIIRQVQMLSDNPNARVIITPLEDPIIADREQLEQNCEIVRWDSRYPLQQGNQAYGYSNLPTLLILKKRQGRKPTAK</sequence>